<dbReference type="Proteomes" id="UP000029391">
    <property type="component" value="Unassembled WGS sequence"/>
</dbReference>
<dbReference type="STRING" id="1121013.GCA_000426365_01115"/>
<dbReference type="eggNOG" id="COG0845">
    <property type="taxonomic scope" value="Bacteria"/>
</dbReference>
<evidence type="ECO:0000313" key="4">
    <source>
        <dbReference type="Proteomes" id="UP000029391"/>
    </source>
</evidence>
<gene>
    <name evidence="3" type="ORF">P873_03285</name>
</gene>
<proteinExistence type="predicted"/>
<dbReference type="Gene3D" id="2.40.30.170">
    <property type="match status" value="1"/>
</dbReference>
<evidence type="ECO:0000313" key="3">
    <source>
        <dbReference type="EMBL" id="KFN51304.1"/>
    </source>
</evidence>
<dbReference type="PANTHER" id="PTHR30386">
    <property type="entry name" value="MEMBRANE FUSION SUBUNIT OF EMRAB-TOLC MULTIDRUG EFFLUX PUMP"/>
    <property type="match status" value="1"/>
</dbReference>
<evidence type="ECO:0000259" key="2">
    <source>
        <dbReference type="Pfam" id="PF26002"/>
    </source>
</evidence>
<reference evidence="3 4" key="1">
    <citation type="submission" date="2013-09" db="EMBL/GenBank/DDBJ databases">
        <title>Genome sequencing of Arenimonas composti.</title>
        <authorList>
            <person name="Chen F."/>
            <person name="Wang G."/>
        </authorList>
    </citation>
    <scope>NUCLEOTIDE SEQUENCE [LARGE SCALE GENOMIC DNA]</scope>
    <source>
        <strain evidence="3 4">TR7-09</strain>
    </source>
</reference>
<evidence type="ECO:0000256" key="1">
    <source>
        <dbReference type="SAM" id="Phobius"/>
    </source>
</evidence>
<protein>
    <recommendedName>
        <fullName evidence="2">AprE-like beta-barrel domain-containing protein</fullName>
    </recommendedName>
</protein>
<name>A0A091BKH5_9GAMM</name>
<dbReference type="PANTHER" id="PTHR30386:SF28">
    <property type="entry name" value="EXPORTED PROTEIN"/>
    <property type="match status" value="1"/>
</dbReference>
<dbReference type="OrthoDB" id="9775513at2"/>
<keyword evidence="4" id="KW-1185">Reference proteome</keyword>
<dbReference type="Gene3D" id="2.40.50.100">
    <property type="match status" value="1"/>
</dbReference>
<dbReference type="RefSeq" id="WP_026816500.1">
    <property type="nucleotide sequence ID" value="NZ_AUFF01000002.1"/>
</dbReference>
<dbReference type="InterPro" id="IPR058982">
    <property type="entry name" value="Beta-barrel_AprE"/>
</dbReference>
<dbReference type="SUPFAM" id="SSF51230">
    <property type="entry name" value="Single hybrid motif"/>
    <property type="match status" value="1"/>
</dbReference>
<accession>A0A091BKH5</accession>
<comment type="caution">
    <text evidence="3">The sequence shown here is derived from an EMBL/GenBank/DDBJ whole genome shotgun (WGS) entry which is preliminary data.</text>
</comment>
<dbReference type="AlphaFoldDB" id="A0A091BKH5"/>
<dbReference type="InterPro" id="IPR011053">
    <property type="entry name" value="Single_hybrid_motif"/>
</dbReference>
<keyword evidence="1" id="KW-0812">Transmembrane</keyword>
<feature type="domain" description="AprE-like beta-barrel" evidence="2">
    <location>
        <begin position="303"/>
        <end position="388"/>
    </location>
</feature>
<sequence length="416" mass="44465">MDAPLFRPQVLEAKAETGLGTIALGQPLSRWLLAAFALLATAAVVVFLATADYSRRTRVAGQLVPRDGLASAVSPVAGTVLSLRVREGDAVRAGDVLAIVATSRVTRRDGDTARVAETALAERRSALVAGYAAQRAQLEAQRDGVTAQLQALALELVQVDAERLTRARQQELAEAALDRYRELHARRFVTALELQQREAAALEQRALAQAAARQHAALRRQQSQLTQARDEMPARLAALDAAQQRELAALAQEAADTAARAEAVIVAAADGSIATRLVEPGQAVLAGQPLLALLPADATLEAHLAVPSRAVGFVAPGDRVLLRYDAFPYQKFGQHPGTVLRVSRSASVGEGGDGEPLYRVVVAPARAEVVAFGRGEPLRPGMRLEADLLGERRRLWEWLLEPLQALDGAVREHGRG</sequence>
<feature type="transmembrane region" description="Helical" evidence="1">
    <location>
        <begin position="31"/>
        <end position="51"/>
    </location>
</feature>
<keyword evidence="1" id="KW-1133">Transmembrane helix</keyword>
<dbReference type="Pfam" id="PF26002">
    <property type="entry name" value="Beta-barrel_AprE"/>
    <property type="match status" value="1"/>
</dbReference>
<organism evidence="3 4">
    <name type="scientific">Arenimonas composti TR7-09 = DSM 18010</name>
    <dbReference type="NCBI Taxonomy" id="1121013"/>
    <lineage>
        <taxon>Bacteria</taxon>
        <taxon>Pseudomonadati</taxon>
        <taxon>Pseudomonadota</taxon>
        <taxon>Gammaproteobacteria</taxon>
        <taxon>Lysobacterales</taxon>
        <taxon>Lysobacteraceae</taxon>
        <taxon>Arenimonas</taxon>
    </lineage>
</organism>
<dbReference type="EMBL" id="AWXU01000007">
    <property type="protein sequence ID" value="KFN51304.1"/>
    <property type="molecule type" value="Genomic_DNA"/>
</dbReference>
<keyword evidence="1" id="KW-0472">Membrane</keyword>
<dbReference type="InterPro" id="IPR050739">
    <property type="entry name" value="MFP"/>
</dbReference>
<dbReference type="PRINTS" id="PR01490">
    <property type="entry name" value="RTXTOXIND"/>
</dbReference>